<dbReference type="AlphaFoldDB" id="A0AAV4WE46"/>
<dbReference type="EMBL" id="BPLQ01014581">
    <property type="protein sequence ID" value="GIY81126.1"/>
    <property type="molecule type" value="Genomic_DNA"/>
</dbReference>
<accession>A0AAV4WE46</accession>
<dbReference type="Proteomes" id="UP001054837">
    <property type="component" value="Unassembled WGS sequence"/>
</dbReference>
<sequence>MSTTRGVRMHPSVGRVLHRAWGRFLLHNWEAEDPDSFQVRSLHVSTTLSCYWFERVLLRPTLHAKGEKSRSEVCKWGGSLRPSPLIYGLPPYEIVSMYFSATE</sequence>
<evidence type="ECO:0000313" key="1">
    <source>
        <dbReference type="EMBL" id="GIY81126.1"/>
    </source>
</evidence>
<name>A0AAV4WE46_9ARAC</name>
<evidence type="ECO:0000313" key="2">
    <source>
        <dbReference type="Proteomes" id="UP001054837"/>
    </source>
</evidence>
<comment type="caution">
    <text evidence="1">The sequence shown here is derived from an EMBL/GenBank/DDBJ whole genome shotgun (WGS) entry which is preliminary data.</text>
</comment>
<organism evidence="1 2">
    <name type="scientific">Caerostris darwini</name>
    <dbReference type="NCBI Taxonomy" id="1538125"/>
    <lineage>
        <taxon>Eukaryota</taxon>
        <taxon>Metazoa</taxon>
        <taxon>Ecdysozoa</taxon>
        <taxon>Arthropoda</taxon>
        <taxon>Chelicerata</taxon>
        <taxon>Arachnida</taxon>
        <taxon>Araneae</taxon>
        <taxon>Araneomorphae</taxon>
        <taxon>Entelegynae</taxon>
        <taxon>Araneoidea</taxon>
        <taxon>Araneidae</taxon>
        <taxon>Caerostris</taxon>
    </lineage>
</organism>
<proteinExistence type="predicted"/>
<protein>
    <submittedName>
        <fullName evidence="1">Uncharacterized protein</fullName>
    </submittedName>
</protein>
<reference evidence="1 2" key="1">
    <citation type="submission" date="2021-06" db="EMBL/GenBank/DDBJ databases">
        <title>Caerostris darwini draft genome.</title>
        <authorList>
            <person name="Kono N."/>
            <person name="Arakawa K."/>
        </authorList>
    </citation>
    <scope>NUCLEOTIDE SEQUENCE [LARGE SCALE GENOMIC DNA]</scope>
</reference>
<keyword evidence="2" id="KW-1185">Reference proteome</keyword>
<gene>
    <name evidence="1" type="ORF">CDAR_547851</name>
</gene>